<evidence type="ECO:0000313" key="2">
    <source>
        <dbReference type="Proteomes" id="UP001249020"/>
    </source>
</evidence>
<dbReference type="EMBL" id="JAVRIE010000001">
    <property type="protein sequence ID" value="MDT0581822.1"/>
    <property type="molecule type" value="Genomic_DNA"/>
</dbReference>
<dbReference type="Proteomes" id="UP001249020">
    <property type="component" value="Unassembled WGS sequence"/>
</dbReference>
<name>A0AAW8QXZ5_9ALTE</name>
<reference evidence="1 2" key="1">
    <citation type="submission" date="2023-09" db="EMBL/GenBank/DDBJ databases">
        <authorList>
            <person name="Rey-Velasco X."/>
        </authorList>
    </citation>
    <scope>NUCLEOTIDE SEQUENCE [LARGE SCALE GENOMIC DNA]</scope>
    <source>
        <strain evidence="1 2">W409</strain>
    </source>
</reference>
<comment type="caution">
    <text evidence="1">The sequence shown here is derived from an EMBL/GenBank/DDBJ whole genome shotgun (WGS) entry which is preliminary data.</text>
</comment>
<dbReference type="AlphaFoldDB" id="A0AAW8QXZ5"/>
<keyword evidence="2" id="KW-1185">Reference proteome</keyword>
<gene>
    <name evidence="1" type="ORF">RM544_04660</name>
</gene>
<evidence type="ECO:0000313" key="1">
    <source>
        <dbReference type="EMBL" id="MDT0581822.1"/>
    </source>
</evidence>
<protein>
    <submittedName>
        <fullName evidence="1">Uncharacterized protein</fullName>
    </submittedName>
</protein>
<sequence length="136" mass="15909">MKVQHIIDDLESVFSKQPETKDYDVAFACYSEDGSGSIEIDYVEAFDWDEDEEFFLIPANCAKHYEREAVKYKAAHFVEEIKKIQIENFSEFETYVREKIKIAKDGSIISLNSPMWGTGVHDNEKFVYFYHGKERA</sequence>
<accession>A0AAW8QXZ5</accession>
<organism evidence="1 2">
    <name type="scientific">Brumicola blandensis</name>
    <dbReference type="NCBI Taxonomy" id="3075611"/>
    <lineage>
        <taxon>Bacteria</taxon>
        <taxon>Pseudomonadati</taxon>
        <taxon>Pseudomonadota</taxon>
        <taxon>Gammaproteobacteria</taxon>
        <taxon>Alteromonadales</taxon>
        <taxon>Alteromonadaceae</taxon>
        <taxon>Brumicola</taxon>
    </lineage>
</organism>
<dbReference type="RefSeq" id="WP_311360595.1">
    <property type="nucleotide sequence ID" value="NZ_JAVRIE010000001.1"/>
</dbReference>
<proteinExistence type="predicted"/>